<dbReference type="GO" id="GO:0006935">
    <property type="term" value="P:chemotaxis"/>
    <property type="evidence" value="ECO:0007669"/>
    <property type="project" value="InterPro"/>
</dbReference>
<dbReference type="SMART" id="SM00304">
    <property type="entry name" value="HAMP"/>
    <property type="match status" value="1"/>
</dbReference>
<organism evidence="11 12">
    <name type="scientific">Vibrio natriegens NBRC 15636 = ATCC 14048 = DSM 759</name>
    <dbReference type="NCBI Taxonomy" id="1219067"/>
    <lineage>
        <taxon>Bacteria</taxon>
        <taxon>Pseudomonadati</taxon>
        <taxon>Pseudomonadota</taxon>
        <taxon>Gammaproteobacteria</taxon>
        <taxon>Vibrionales</taxon>
        <taxon>Vibrionaceae</taxon>
        <taxon>Vibrio</taxon>
    </lineage>
</organism>
<dbReference type="GO" id="GO:0007165">
    <property type="term" value="P:signal transduction"/>
    <property type="evidence" value="ECO:0007669"/>
    <property type="project" value="UniProtKB-KW"/>
</dbReference>
<dbReference type="EMBL" id="CP016346">
    <property type="protein sequence ID" value="ANQ14838.1"/>
    <property type="molecule type" value="Genomic_DNA"/>
</dbReference>
<comment type="similarity">
    <text evidence="4">Belongs to the methyl-accepting chemotaxis (MCP) protein family.</text>
</comment>
<evidence type="ECO:0000313" key="12">
    <source>
        <dbReference type="Proteomes" id="UP000092741"/>
    </source>
</evidence>
<evidence type="ECO:0000256" key="2">
    <source>
        <dbReference type="ARBA" id="ARBA00022519"/>
    </source>
</evidence>
<dbReference type="GO" id="GO:0005886">
    <property type="term" value="C:plasma membrane"/>
    <property type="evidence" value="ECO:0007669"/>
    <property type="project" value="UniProtKB-SubCell"/>
</dbReference>
<accession>A0AAN0Y734</accession>
<dbReference type="Proteomes" id="UP000092741">
    <property type="component" value="Chromosome 2"/>
</dbReference>
<dbReference type="PROSITE" id="PS50885">
    <property type="entry name" value="HAMP"/>
    <property type="match status" value="1"/>
</dbReference>
<dbReference type="CDD" id="cd06225">
    <property type="entry name" value="HAMP"/>
    <property type="match status" value="1"/>
</dbReference>
<gene>
    <name evidence="11" type="ORF">BA890_19065</name>
</gene>
<name>A0AAN0Y734_VIBNA</name>
<dbReference type="FunFam" id="1.10.287.950:FF:000001">
    <property type="entry name" value="Methyl-accepting chemotaxis sensory transducer"/>
    <property type="match status" value="1"/>
</dbReference>
<feature type="domain" description="T-SNARE coiled-coil homology" evidence="9">
    <location>
        <begin position="462"/>
        <end position="524"/>
    </location>
</feature>
<dbReference type="InterPro" id="IPR003660">
    <property type="entry name" value="HAMP_dom"/>
</dbReference>
<evidence type="ECO:0000259" key="10">
    <source>
        <dbReference type="PROSITE" id="PS50885"/>
    </source>
</evidence>
<evidence type="ECO:0000256" key="3">
    <source>
        <dbReference type="ARBA" id="ARBA00023224"/>
    </source>
</evidence>
<dbReference type="Gene3D" id="1.10.287.950">
    <property type="entry name" value="Methyl-accepting chemotaxis protein"/>
    <property type="match status" value="1"/>
</dbReference>
<dbReference type="InterPro" id="IPR004089">
    <property type="entry name" value="MCPsignal_dom"/>
</dbReference>
<reference evidence="11 12" key="1">
    <citation type="submission" date="2016-07" db="EMBL/GenBank/DDBJ databases">
        <title>Developing Vibrio natriegens as a novel, fast-growing host for biotechnology.</title>
        <authorList>
            <person name="Weinstock M.T."/>
            <person name="Hesek E.D."/>
            <person name="Wilson C.M."/>
            <person name="Gibson D.G."/>
        </authorList>
    </citation>
    <scope>NUCLEOTIDE SEQUENCE [LARGE SCALE GENOMIC DNA]</scope>
    <source>
        <strain evidence="11 12">ATCC 14048</strain>
    </source>
</reference>
<dbReference type="SUPFAM" id="SSF58104">
    <property type="entry name" value="Methyl-accepting chemotaxis protein (MCP) signaling domain"/>
    <property type="match status" value="1"/>
</dbReference>
<dbReference type="SMART" id="SM00283">
    <property type="entry name" value="MA"/>
    <property type="match status" value="1"/>
</dbReference>
<keyword evidence="2" id="KW-0997">Cell inner membrane</keyword>
<evidence type="ECO:0000313" key="11">
    <source>
        <dbReference type="EMBL" id="ANQ14838.1"/>
    </source>
</evidence>
<dbReference type="Pfam" id="PF00672">
    <property type="entry name" value="HAMP"/>
    <property type="match status" value="1"/>
</dbReference>
<dbReference type="Pfam" id="PF00015">
    <property type="entry name" value="MCPsignal"/>
    <property type="match status" value="1"/>
</dbReference>
<feature type="transmembrane region" description="Helical" evidence="7">
    <location>
        <begin position="199"/>
        <end position="221"/>
    </location>
</feature>
<evidence type="ECO:0000259" key="8">
    <source>
        <dbReference type="PROSITE" id="PS50111"/>
    </source>
</evidence>
<evidence type="ECO:0000256" key="6">
    <source>
        <dbReference type="SAM" id="Coils"/>
    </source>
</evidence>
<keyword evidence="7" id="KW-0812">Transmembrane</keyword>
<dbReference type="GO" id="GO:0004888">
    <property type="term" value="F:transmembrane signaling receptor activity"/>
    <property type="evidence" value="ECO:0007669"/>
    <property type="project" value="InterPro"/>
</dbReference>
<dbReference type="KEGG" id="vna:PN96_15215"/>
<evidence type="ECO:0000256" key="1">
    <source>
        <dbReference type="ARBA" id="ARBA00004429"/>
    </source>
</evidence>
<keyword evidence="7" id="KW-1133">Transmembrane helix</keyword>
<dbReference type="InterPro" id="IPR004090">
    <property type="entry name" value="Chemotax_Me-accpt_rcpt"/>
</dbReference>
<dbReference type="PANTHER" id="PTHR32089">
    <property type="entry name" value="METHYL-ACCEPTING CHEMOTAXIS PROTEIN MCPB"/>
    <property type="match status" value="1"/>
</dbReference>
<dbReference type="GeneID" id="70914176"/>
<dbReference type="AlphaFoldDB" id="A0AAN0Y734"/>
<keyword evidence="3 5" id="KW-0807">Transducer</keyword>
<sequence length="547" mass="59893">MRQFLSTLSIKLQVFLPVLFTVVLLVIGLTVGINKLDQAFNKVSTSTHSLVVHKDDLSAIVDNTYAMRIKAIYSLFRAEDVQSLNQELSQRQAESREFLDSINDLPGVQSEVNAMREAMNHYVDFTRLTMTPLLTQKHASQYTTTDFNRTFETAMEQYRVAGEEMINAIDNLSEKLNQTVISDVQANGKVHSDTLTQSAITIALILLVASIISWILANYIVTPIRNLQNTMREVAKGNLLVNAEEIGNNEVSQLAQDVNQTIEQLRNTVRSLVRISEDVASASTELATVMTQSSVNSDHEKQEVEQVASAINQLESAATEVSNNAQSADTASTEARQLATESLNMFEESTRASAKMAEQLNAAAVVVTSLKEQSEQIGRVIEVIEGISEQTNLLALNAAIEAARAGASGRGFAVVADEVRMLAARTQESTKEIQVIIEELQQQSGTANESMHSSLAMLKDNQAIAEEVSLSLNNISQSISELNTINTHVATASEEQKQVTTDINNNLSNIYQLVSENVTGITQSAAAAQELSGLAEKQQQELKQFQI</sequence>
<feature type="domain" description="HAMP" evidence="10">
    <location>
        <begin position="218"/>
        <end position="270"/>
    </location>
</feature>
<evidence type="ECO:0000256" key="7">
    <source>
        <dbReference type="SAM" id="Phobius"/>
    </source>
</evidence>
<keyword evidence="6" id="KW-0175">Coiled coil</keyword>
<keyword evidence="2" id="KW-1003">Cell membrane</keyword>
<dbReference type="PANTHER" id="PTHR32089:SF33">
    <property type="entry name" value="TOXIN COREGULATED PILUS BIOSYNTHESIS PROTEIN I"/>
    <property type="match status" value="1"/>
</dbReference>
<protein>
    <submittedName>
        <fullName evidence="11">Chemotaxis protein</fullName>
    </submittedName>
</protein>
<feature type="transmembrane region" description="Helical" evidence="7">
    <location>
        <begin position="12"/>
        <end position="33"/>
    </location>
</feature>
<evidence type="ECO:0000256" key="4">
    <source>
        <dbReference type="ARBA" id="ARBA00029447"/>
    </source>
</evidence>
<proteinExistence type="inferred from homology"/>
<evidence type="ECO:0000256" key="5">
    <source>
        <dbReference type="PROSITE-ProRule" id="PRU00284"/>
    </source>
</evidence>
<evidence type="ECO:0000259" key="9">
    <source>
        <dbReference type="PROSITE" id="PS50192"/>
    </source>
</evidence>
<comment type="subcellular location">
    <subcellularLocation>
        <location evidence="1">Cell inner membrane</location>
        <topology evidence="1">Multi-pass membrane protein</topology>
    </subcellularLocation>
</comment>
<feature type="domain" description="Methyl-accepting transducer" evidence="8">
    <location>
        <begin position="275"/>
        <end position="511"/>
    </location>
</feature>
<dbReference type="InterPro" id="IPR000727">
    <property type="entry name" value="T_SNARE_dom"/>
</dbReference>
<dbReference type="PRINTS" id="PR00260">
    <property type="entry name" value="CHEMTRNSDUCR"/>
</dbReference>
<dbReference type="PROSITE" id="PS50111">
    <property type="entry name" value="CHEMOTAXIS_TRANSDUC_2"/>
    <property type="match status" value="1"/>
</dbReference>
<dbReference type="PROSITE" id="PS50192">
    <property type="entry name" value="T_SNARE"/>
    <property type="match status" value="1"/>
</dbReference>
<dbReference type="RefSeq" id="WP_020333415.1">
    <property type="nucleotide sequence ID" value="NZ_ATFJ01000008.1"/>
</dbReference>
<feature type="coiled-coil region" evidence="6">
    <location>
        <begin position="248"/>
        <end position="275"/>
    </location>
</feature>
<keyword evidence="12" id="KW-1185">Reference proteome</keyword>
<keyword evidence="7" id="KW-0472">Membrane</keyword>